<evidence type="ECO:0000259" key="1">
    <source>
        <dbReference type="Pfam" id="PF00198"/>
    </source>
</evidence>
<dbReference type="SUPFAM" id="SSF52777">
    <property type="entry name" value="CoA-dependent acyltransferases"/>
    <property type="match status" value="1"/>
</dbReference>
<keyword evidence="3" id="KW-1185">Reference proteome</keyword>
<protein>
    <recommendedName>
        <fullName evidence="1">2-oxoacid dehydrogenase acyltransferase catalytic domain-containing protein</fullName>
    </recommendedName>
</protein>
<organism evidence="2 3">
    <name type="scientific">Arachis hypogaea</name>
    <name type="common">Peanut</name>
    <dbReference type="NCBI Taxonomy" id="3818"/>
    <lineage>
        <taxon>Eukaryota</taxon>
        <taxon>Viridiplantae</taxon>
        <taxon>Streptophyta</taxon>
        <taxon>Embryophyta</taxon>
        <taxon>Tracheophyta</taxon>
        <taxon>Spermatophyta</taxon>
        <taxon>Magnoliopsida</taxon>
        <taxon>eudicotyledons</taxon>
        <taxon>Gunneridae</taxon>
        <taxon>Pentapetalae</taxon>
        <taxon>rosids</taxon>
        <taxon>fabids</taxon>
        <taxon>Fabales</taxon>
        <taxon>Fabaceae</taxon>
        <taxon>Papilionoideae</taxon>
        <taxon>50 kb inversion clade</taxon>
        <taxon>dalbergioids sensu lato</taxon>
        <taxon>Dalbergieae</taxon>
        <taxon>Pterocarpus clade</taxon>
        <taxon>Arachis</taxon>
    </lineage>
</organism>
<dbReference type="InterPro" id="IPR023213">
    <property type="entry name" value="CAT-like_dom_sf"/>
</dbReference>
<accession>A0A444Y0Q8</accession>
<evidence type="ECO:0000313" key="3">
    <source>
        <dbReference type="Proteomes" id="UP000289738"/>
    </source>
</evidence>
<gene>
    <name evidence="2" type="ORF">Ahy_B08g090821</name>
</gene>
<comment type="caution">
    <text evidence="2">The sequence shown here is derived from an EMBL/GenBank/DDBJ whole genome shotgun (WGS) entry which is preliminary data.</text>
</comment>
<dbReference type="InterPro" id="IPR001078">
    <property type="entry name" value="2-oxoacid_DH_actylTfrase"/>
</dbReference>
<feature type="domain" description="2-oxoacid dehydrogenase acyltransferase catalytic" evidence="1">
    <location>
        <begin position="233"/>
        <end position="266"/>
    </location>
</feature>
<dbReference type="GO" id="GO:0016746">
    <property type="term" value="F:acyltransferase activity"/>
    <property type="evidence" value="ECO:0007669"/>
    <property type="project" value="InterPro"/>
</dbReference>
<dbReference type="EMBL" id="SDMP01000018">
    <property type="protein sequence ID" value="RYQ95503.1"/>
    <property type="molecule type" value="Genomic_DNA"/>
</dbReference>
<dbReference type="Proteomes" id="UP000289738">
    <property type="component" value="Chromosome B08"/>
</dbReference>
<dbReference type="STRING" id="3818.A0A444Y0Q8"/>
<evidence type="ECO:0000313" key="2">
    <source>
        <dbReference type="EMBL" id="RYQ95503.1"/>
    </source>
</evidence>
<sequence length="280" mass="31065">MPSLISREGLWVWHANPGRGMPALVTRKGRGTTTQDVACQAQSPEKNSQRFNKVVACQPQAWHANYNLQRRALKVLTRAWHASYDLQGNLLSILQWAWHANRGHGTPALVSRGKMLKSHKGRGTLTQGMARQFYHVLQPIAASSAASIATAITTTISIRVLAVTATATTCFDNLFSRCLRRRCLVSFGHDADIDPYEENPGTALFSEPEAQIMWKLAISFEPHVWINVNSGIEASSHNIGVSMATPNGLVVPNIKNVQSLLILEVSFQSYDYCMHTLLFR</sequence>
<proteinExistence type="predicted"/>
<dbReference type="Gene3D" id="3.30.559.10">
    <property type="entry name" value="Chloramphenicol acetyltransferase-like domain"/>
    <property type="match status" value="1"/>
</dbReference>
<reference evidence="2 3" key="1">
    <citation type="submission" date="2019-01" db="EMBL/GenBank/DDBJ databases">
        <title>Sequencing of cultivated peanut Arachis hypogaea provides insights into genome evolution and oil improvement.</title>
        <authorList>
            <person name="Chen X."/>
        </authorList>
    </citation>
    <scope>NUCLEOTIDE SEQUENCE [LARGE SCALE GENOMIC DNA]</scope>
    <source>
        <strain evidence="3">cv. Fuhuasheng</strain>
        <tissue evidence="2">Leaves</tissue>
    </source>
</reference>
<dbReference type="AlphaFoldDB" id="A0A444Y0Q8"/>
<dbReference type="Pfam" id="PF00198">
    <property type="entry name" value="2-oxoacid_dh"/>
    <property type="match status" value="1"/>
</dbReference>
<name>A0A444Y0Q8_ARAHY</name>